<dbReference type="Proteomes" id="UP001140094">
    <property type="component" value="Unassembled WGS sequence"/>
</dbReference>
<dbReference type="EMBL" id="JANBUO010000218">
    <property type="protein sequence ID" value="KAJ2806175.1"/>
    <property type="molecule type" value="Genomic_DNA"/>
</dbReference>
<name>A0A9W8HYI8_9FUNG</name>
<organism evidence="1 2">
    <name type="scientific">Coemansia guatemalensis</name>
    <dbReference type="NCBI Taxonomy" id="2761395"/>
    <lineage>
        <taxon>Eukaryota</taxon>
        <taxon>Fungi</taxon>
        <taxon>Fungi incertae sedis</taxon>
        <taxon>Zoopagomycota</taxon>
        <taxon>Kickxellomycotina</taxon>
        <taxon>Kickxellomycetes</taxon>
        <taxon>Kickxellales</taxon>
        <taxon>Kickxellaceae</taxon>
        <taxon>Coemansia</taxon>
    </lineage>
</organism>
<reference evidence="1" key="1">
    <citation type="submission" date="2022-07" db="EMBL/GenBank/DDBJ databases">
        <title>Phylogenomic reconstructions and comparative analyses of Kickxellomycotina fungi.</title>
        <authorList>
            <person name="Reynolds N.K."/>
            <person name="Stajich J.E."/>
            <person name="Barry K."/>
            <person name="Grigoriev I.V."/>
            <person name="Crous P."/>
            <person name="Smith M.E."/>
        </authorList>
    </citation>
    <scope>NUCLEOTIDE SEQUENCE</scope>
    <source>
        <strain evidence="1">NRRL 1565</strain>
    </source>
</reference>
<feature type="non-terminal residue" evidence="1">
    <location>
        <position position="84"/>
    </location>
</feature>
<accession>A0A9W8HYI8</accession>
<evidence type="ECO:0000313" key="1">
    <source>
        <dbReference type="EMBL" id="KAJ2806175.1"/>
    </source>
</evidence>
<evidence type="ECO:0000313" key="2">
    <source>
        <dbReference type="Proteomes" id="UP001140094"/>
    </source>
</evidence>
<gene>
    <name evidence="1" type="ORF">H4R20_001792</name>
</gene>
<sequence>MTRTECAVTTISNKVTVLLLKAMAALLKEEGMVGLSHMVVLKDSVDLKAMEIHLPTDMVGLPHHRSMAGPTPKFLSSIRTTAVQ</sequence>
<dbReference type="AlphaFoldDB" id="A0A9W8HYI8"/>
<comment type="caution">
    <text evidence="1">The sequence shown here is derived from an EMBL/GenBank/DDBJ whole genome shotgun (WGS) entry which is preliminary data.</text>
</comment>
<protein>
    <submittedName>
        <fullName evidence="1">Uncharacterized protein</fullName>
    </submittedName>
</protein>
<proteinExistence type="predicted"/>
<keyword evidence="2" id="KW-1185">Reference proteome</keyword>